<sequence>MFDNFKYSYWKNGKPIFAPSERGVEWGEKVKGKVEELYRFDDYVYHFKDGSHVKALHEHRKNSYFCRLDIERFFYSVRRNRLKRVLKDIGIRKAEEFAKWSTVKNPYHEGGYVLPYGFIQSPILATLVLTESAVGGYLRRANSDGITVSLYMDDICLSSNDAAELGRSFEGLKAAVGEAGFALNGDKTREPAKLIDIFNCSLESGSTEVLPERIDEFYSVDRTEASVEGFETYVDIVKSHTWRAKK</sequence>
<dbReference type="STRING" id="388408.LAX5112_03598"/>
<dbReference type="Proteomes" id="UP000053235">
    <property type="component" value="Unassembled WGS sequence"/>
</dbReference>
<accession>A0A0M7AEV7</accession>
<proteinExistence type="predicted"/>
<dbReference type="AlphaFoldDB" id="A0A0M7AEV7"/>
<dbReference type="Pfam" id="PF00078">
    <property type="entry name" value="RVT_1"/>
    <property type="match status" value="1"/>
</dbReference>
<reference evidence="3" key="1">
    <citation type="submission" date="2015-07" db="EMBL/GenBank/DDBJ databases">
        <authorList>
            <person name="Rodrigo-Torres Lidia"/>
            <person name="Arahal R.David."/>
        </authorList>
    </citation>
    <scope>NUCLEOTIDE SEQUENCE [LARGE SCALE GENOMIC DNA]</scope>
    <source>
        <strain evidence="3">CECT 5112</strain>
    </source>
</reference>
<dbReference type="InterPro" id="IPR043128">
    <property type="entry name" value="Rev_trsase/Diguanyl_cyclase"/>
</dbReference>
<gene>
    <name evidence="2" type="ORF">LAX5112_03598</name>
</gene>
<evidence type="ECO:0000313" key="3">
    <source>
        <dbReference type="Proteomes" id="UP000053235"/>
    </source>
</evidence>
<keyword evidence="2" id="KW-0808">Transferase</keyword>
<keyword evidence="3" id="KW-1185">Reference proteome</keyword>
<dbReference type="OrthoDB" id="7862649at2"/>
<evidence type="ECO:0000259" key="1">
    <source>
        <dbReference type="PROSITE" id="PS50878"/>
    </source>
</evidence>
<feature type="domain" description="Reverse transcriptase" evidence="1">
    <location>
        <begin position="1"/>
        <end position="202"/>
    </location>
</feature>
<dbReference type="PROSITE" id="PS50878">
    <property type="entry name" value="RT_POL"/>
    <property type="match status" value="1"/>
</dbReference>
<dbReference type="InterPro" id="IPR043502">
    <property type="entry name" value="DNA/RNA_pol_sf"/>
</dbReference>
<dbReference type="InterPro" id="IPR000477">
    <property type="entry name" value="RT_dom"/>
</dbReference>
<dbReference type="SUPFAM" id="SSF56672">
    <property type="entry name" value="DNA/RNA polymerases"/>
    <property type="match status" value="1"/>
</dbReference>
<dbReference type="GO" id="GO:0003964">
    <property type="term" value="F:RNA-directed DNA polymerase activity"/>
    <property type="evidence" value="ECO:0007669"/>
    <property type="project" value="UniProtKB-KW"/>
</dbReference>
<dbReference type="EMBL" id="CXWD01000015">
    <property type="protein sequence ID" value="CTQ73618.1"/>
    <property type="molecule type" value="Genomic_DNA"/>
</dbReference>
<organism evidence="2 3">
    <name type="scientific">Roseibium alexandrii</name>
    <dbReference type="NCBI Taxonomy" id="388408"/>
    <lineage>
        <taxon>Bacteria</taxon>
        <taxon>Pseudomonadati</taxon>
        <taxon>Pseudomonadota</taxon>
        <taxon>Alphaproteobacteria</taxon>
        <taxon>Hyphomicrobiales</taxon>
        <taxon>Stappiaceae</taxon>
        <taxon>Roseibium</taxon>
    </lineage>
</organism>
<keyword evidence="2" id="KW-0695">RNA-directed DNA polymerase</keyword>
<protein>
    <submittedName>
        <fullName evidence="2">Retron-type reverse transcriptase</fullName>
    </submittedName>
</protein>
<name>A0A0M7AEV7_9HYPH</name>
<dbReference type="Gene3D" id="3.30.70.270">
    <property type="match status" value="1"/>
</dbReference>
<evidence type="ECO:0000313" key="2">
    <source>
        <dbReference type="EMBL" id="CTQ73618.1"/>
    </source>
</evidence>
<keyword evidence="2" id="KW-0548">Nucleotidyltransferase</keyword>